<keyword evidence="3 8" id="KW-0812">Transmembrane</keyword>
<feature type="region of interest" description="Disordered" evidence="7">
    <location>
        <begin position="363"/>
        <end position="387"/>
    </location>
</feature>
<keyword evidence="2" id="KW-0597">Phosphoprotein</keyword>
<dbReference type="GO" id="GO:0034399">
    <property type="term" value="C:nuclear periphery"/>
    <property type="evidence" value="ECO:0007669"/>
    <property type="project" value="TreeGrafter"/>
</dbReference>
<dbReference type="InterPro" id="IPR044780">
    <property type="entry name" value="Heh2/Src1"/>
</dbReference>
<evidence type="ECO:0000256" key="3">
    <source>
        <dbReference type="ARBA" id="ARBA00022692"/>
    </source>
</evidence>
<dbReference type="Proteomes" id="UP001085076">
    <property type="component" value="Unassembled WGS sequence"/>
</dbReference>
<proteinExistence type="predicted"/>
<dbReference type="GO" id="GO:0071763">
    <property type="term" value="P:nuclear membrane organization"/>
    <property type="evidence" value="ECO:0007669"/>
    <property type="project" value="TreeGrafter"/>
</dbReference>
<dbReference type="Gene3D" id="1.10.10.1180">
    <property type="entry name" value="MAN1, winged-helix domain"/>
    <property type="match status" value="1"/>
</dbReference>
<feature type="domain" description="Man1/Src1-like C-terminal" evidence="9">
    <location>
        <begin position="77"/>
        <end position="339"/>
    </location>
</feature>
<comment type="caution">
    <text evidence="10">The sequence shown here is derived from an EMBL/GenBank/DDBJ whole genome shotgun (WGS) entry which is preliminary data.</text>
</comment>
<evidence type="ECO:0000256" key="6">
    <source>
        <dbReference type="ARBA" id="ARBA00023242"/>
    </source>
</evidence>
<keyword evidence="6" id="KW-0539">Nucleus</keyword>
<dbReference type="InterPro" id="IPR041885">
    <property type="entry name" value="MAN1_winged_helix_dom"/>
</dbReference>
<reference evidence="10 11" key="1">
    <citation type="journal article" date="2022" name="Hortic Res">
        <title>The genome of Dioscorea zingiberensis sheds light on the biosynthesis, origin and evolution of the medicinally important diosgenin saponins.</title>
        <authorList>
            <person name="Li Y."/>
            <person name="Tan C."/>
            <person name="Li Z."/>
            <person name="Guo J."/>
            <person name="Li S."/>
            <person name="Chen X."/>
            <person name="Wang C."/>
            <person name="Dai X."/>
            <person name="Yang H."/>
            <person name="Song W."/>
            <person name="Hou L."/>
            <person name="Xu J."/>
            <person name="Tong Z."/>
            <person name="Xu A."/>
            <person name="Yuan X."/>
            <person name="Wang W."/>
            <person name="Yang Q."/>
            <person name="Chen L."/>
            <person name="Sun Z."/>
            <person name="Wang K."/>
            <person name="Pan B."/>
            <person name="Chen J."/>
            <person name="Bao Y."/>
            <person name="Liu F."/>
            <person name="Qi X."/>
            <person name="Gang D.R."/>
            <person name="Wen J."/>
            <person name="Li J."/>
        </authorList>
    </citation>
    <scope>NUCLEOTIDE SEQUENCE [LARGE SCALE GENOMIC DNA]</scope>
    <source>
        <strain evidence="10">Dzin_1.0</strain>
    </source>
</reference>
<feature type="compositionally biased region" description="Polar residues" evidence="7">
    <location>
        <begin position="365"/>
        <end position="377"/>
    </location>
</feature>
<dbReference type="GO" id="GO:0005637">
    <property type="term" value="C:nuclear inner membrane"/>
    <property type="evidence" value="ECO:0007669"/>
    <property type="project" value="UniProtKB-SubCell"/>
</dbReference>
<dbReference type="InterPro" id="IPR018996">
    <property type="entry name" value="Man1/Src1-like_C"/>
</dbReference>
<feature type="transmembrane region" description="Helical" evidence="8">
    <location>
        <begin position="229"/>
        <end position="247"/>
    </location>
</feature>
<evidence type="ECO:0000256" key="8">
    <source>
        <dbReference type="SAM" id="Phobius"/>
    </source>
</evidence>
<dbReference type="OrthoDB" id="341403at2759"/>
<dbReference type="PANTHER" id="PTHR47808:SF2">
    <property type="entry name" value="LEM DOMAIN-CONTAINING PROTEIN 2"/>
    <property type="match status" value="1"/>
</dbReference>
<accession>A0A9D5BSF1</accession>
<evidence type="ECO:0000259" key="9">
    <source>
        <dbReference type="Pfam" id="PF09402"/>
    </source>
</evidence>
<dbReference type="Pfam" id="PF09402">
    <property type="entry name" value="MSC"/>
    <property type="match status" value="1"/>
</dbReference>
<evidence type="ECO:0000256" key="1">
    <source>
        <dbReference type="ARBA" id="ARBA00004540"/>
    </source>
</evidence>
<protein>
    <recommendedName>
        <fullName evidence="9">Man1/Src1-like C-terminal domain-containing protein</fullName>
    </recommendedName>
</protein>
<evidence type="ECO:0000256" key="7">
    <source>
        <dbReference type="SAM" id="MobiDB-lite"/>
    </source>
</evidence>
<keyword evidence="5 8" id="KW-0472">Membrane</keyword>
<evidence type="ECO:0000256" key="4">
    <source>
        <dbReference type="ARBA" id="ARBA00022989"/>
    </source>
</evidence>
<evidence type="ECO:0000256" key="5">
    <source>
        <dbReference type="ARBA" id="ARBA00023136"/>
    </source>
</evidence>
<sequence>MSAAAKKRSKSRGRNRSSIDWVFSEPPSSLFPSREELVKLLFVVVIPSFVAVAFHFTAGVLKRRYKPFCDSSESFLDLEPDFCEPCPDNGHCSNGELKCFHGYKKHGRRCLEDGSINQTAKELAEGLEDHVCDSYAQFLCGKVGQTWVPEADILNNLNENKLKKHVDSKDGTFEFGKSKAMENIERSLETRSHIFGLPFRNKEFKCPDMSAELHKPLLCRTRQWMYKHLLHMLAVSALLIGLMKVLWRIKRRRSLLTRTEELYEQVCEILEDNATMVKNSKSGDEKWVVASWLRDHLLLPRERKDAKIWKKVEELILEDSRISQYPKLIKGESKIVLEWQELLSRQNGTCGRAGHNKRYHRVQESNKSTSGQPQLQPTEGVAGDSNPIDAIDTQVLKEHFQMVDSLKSYSQTEEATSEKQVSENPISQVLTRAEDNVSTETLADFKGQNYT</sequence>
<dbReference type="GO" id="GO:0003682">
    <property type="term" value="F:chromatin binding"/>
    <property type="evidence" value="ECO:0007669"/>
    <property type="project" value="InterPro"/>
</dbReference>
<gene>
    <name evidence="10" type="ORF">J5N97_000259</name>
</gene>
<evidence type="ECO:0000256" key="2">
    <source>
        <dbReference type="ARBA" id="ARBA00022553"/>
    </source>
</evidence>
<keyword evidence="4 8" id="KW-1133">Transmembrane helix</keyword>
<dbReference type="EMBL" id="JAGGNH010000126">
    <property type="protein sequence ID" value="KAJ0959969.1"/>
    <property type="molecule type" value="Genomic_DNA"/>
</dbReference>
<evidence type="ECO:0000313" key="11">
    <source>
        <dbReference type="Proteomes" id="UP001085076"/>
    </source>
</evidence>
<comment type="subcellular location">
    <subcellularLocation>
        <location evidence="1">Nucleus inner membrane</location>
    </subcellularLocation>
</comment>
<dbReference type="GO" id="GO:0005783">
    <property type="term" value="C:endoplasmic reticulum"/>
    <property type="evidence" value="ECO:0007669"/>
    <property type="project" value="TreeGrafter"/>
</dbReference>
<organism evidence="10 11">
    <name type="scientific">Dioscorea zingiberensis</name>
    <dbReference type="NCBI Taxonomy" id="325984"/>
    <lineage>
        <taxon>Eukaryota</taxon>
        <taxon>Viridiplantae</taxon>
        <taxon>Streptophyta</taxon>
        <taxon>Embryophyta</taxon>
        <taxon>Tracheophyta</taxon>
        <taxon>Spermatophyta</taxon>
        <taxon>Magnoliopsida</taxon>
        <taxon>Liliopsida</taxon>
        <taxon>Dioscoreales</taxon>
        <taxon>Dioscoreaceae</taxon>
        <taxon>Dioscorea</taxon>
    </lineage>
</organism>
<name>A0A9D5BSF1_9LILI</name>
<keyword evidence="11" id="KW-1185">Reference proteome</keyword>
<dbReference type="PANTHER" id="PTHR47808">
    <property type="entry name" value="INNER NUCLEAR MEMBRANE PROTEIN HEH2-RELATED"/>
    <property type="match status" value="1"/>
</dbReference>
<evidence type="ECO:0000313" key="10">
    <source>
        <dbReference type="EMBL" id="KAJ0959969.1"/>
    </source>
</evidence>
<feature type="transmembrane region" description="Helical" evidence="8">
    <location>
        <begin position="40"/>
        <end position="61"/>
    </location>
</feature>
<dbReference type="AlphaFoldDB" id="A0A9D5BSF1"/>